<feature type="compositionally biased region" description="Basic and acidic residues" evidence="1">
    <location>
        <begin position="108"/>
        <end position="136"/>
    </location>
</feature>
<dbReference type="AlphaFoldDB" id="A0A2C5Z492"/>
<proteinExistence type="predicted"/>
<organism evidence="2 3">
    <name type="scientific">Ophiocordyceps australis</name>
    <dbReference type="NCBI Taxonomy" id="1399860"/>
    <lineage>
        <taxon>Eukaryota</taxon>
        <taxon>Fungi</taxon>
        <taxon>Dikarya</taxon>
        <taxon>Ascomycota</taxon>
        <taxon>Pezizomycotina</taxon>
        <taxon>Sordariomycetes</taxon>
        <taxon>Hypocreomycetidae</taxon>
        <taxon>Hypocreales</taxon>
        <taxon>Ophiocordycipitaceae</taxon>
        <taxon>Ophiocordyceps</taxon>
    </lineage>
</organism>
<protein>
    <submittedName>
        <fullName evidence="2">Uncharacterized protein</fullName>
    </submittedName>
</protein>
<evidence type="ECO:0000256" key="1">
    <source>
        <dbReference type="SAM" id="MobiDB-lite"/>
    </source>
</evidence>
<gene>
    <name evidence="2" type="ORF">CDD82_4821</name>
</gene>
<dbReference type="Proteomes" id="UP000224854">
    <property type="component" value="Unassembled WGS sequence"/>
</dbReference>
<dbReference type="OrthoDB" id="4777826at2759"/>
<sequence length="154" mass="16913">MPPKPTGVWDNVPFLTELTLLLYEVAHRSGGLTPAAKDAIALDLERAGHAVTWEAIRQHVQKLRRPRDPTAVSKTQANDEAVSTPTKKTQPRTPGSGSARKRKTPSKSVKEMSPIEDKDGTEDVKAKAKDDQEAPRPKKVKRESSSPDGEENEI</sequence>
<name>A0A2C5Z492_9HYPO</name>
<keyword evidence="3" id="KW-1185">Reference proteome</keyword>
<reference evidence="2 3" key="1">
    <citation type="submission" date="2017-06" db="EMBL/GenBank/DDBJ databases">
        <title>Ant-infecting Ophiocordyceps genomes reveal a high diversity of potential behavioral manipulation genes and a possible major role for enterotoxins.</title>
        <authorList>
            <person name="De Bekker C."/>
            <person name="Evans H.C."/>
            <person name="Brachmann A."/>
            <person name="Hughes D.P."/>
        </authorList>
    </citation>
    <scope>NUCLEOTIDE SEQUENCE [LARGE SCALE GENOMIC DNA]</scope>
    <source>
        <strain evidence="2 3">1348a</strain>
    </source>
</reference>
<dbReference type="EMBL" id="NJEU01000416">
    <property type="protein sequence ID" value="PHH74673.1"/>
    <property type="molecule type" value="Genomic_DNA"/>
</dbReference>
<evidence type="ECO:0000313" key="2">
    <source>
        <dbReference type="EMBL" id="PHH74673.1"/>
    </source>
</evidence>
<feature type="compositionally biased region" description="Polar residues" evidence="1">
    <location>
        <begin position="72"/>
        <end position="96"/>
    </location>
</feature>
<accession>A0A2C5Z492</accession>
<evidence type="ECO:0000313" key="3">
    <source>
        <dbReference type="Proteomes" id="UP000224854"/>
    </source>
</evidence>
<feature type="region of interest" description="Disordered" evidence="1">
    <location>
        <begin position="60"/>
        <end position="154"/>
    </location>
</feature>
<comment type="caution">
    <text evidence="2">The sequence shown here is derived from an EMBL/GenBank/DDBJ whole genome shotgun (WGS) entry which is preliminary data.</text>
</comment>